<evidence type="ECO:0000256" key="6">
    <source>
        <dbReference type="ARBA" id="ARBA00022729"/>
    </source>
</evidence>
<dbReference type="GO" id="GO:0009830">
    <property type="term" value="P:cell wall modification involved in abscission"/>
    <property type="evidence" value="ECO:0007669"/>
    <property type="project" value="UniProtKB-ARBA"/>
</dbReference>
<evidence type="ECO:0000256" key="12">
    <source>
        <dbReference type="RuleBase" id="RU361169"/>
    </source>
</evidence>
<keyword evidence="7 12" id="KW-0378">Hydrolase</keyword>
<dbReference type="PROSITE" id="PS00502">
    <property type="entry name" value="POLYGALACTURONASE"/>
    <property type="match status" value="1"/>
</dbReference>
<dbReference type="InterPro" id="IPR006626">
    <property type="entry name" value="PbH1"/>
</dbReference>
<keyword evidence="5" id="KW-0964">Secreted</keyword>
<comment type="subcellular location">
    <subcellularLocation>
        <location evidence="1">Secreted</location>
        <location evidence="1">Cell wall</location>
    </subcellularLocation>
</comment>
<sequence length="461" mass="50385">MGLERHLVSIFFLWFCYNSCDGRILEDPLSNWVDDALPYDDGPYTTYFSAIDDEEHELRPDQLMSVIDFEPAISEFKRLDDVGSPQSSERVVNVDDFGAKGDGADDTKAFEAAWEEACSSAPSVLMVSENKNYHLKPIIFSGPCRSSIRVMISGTLEASSDRSDWNGQDQKHWLVFREIDNLRVEGHGTINGNGKIWWENSCKINKTLPCEDAPTALSFYSCRHLVLKNLRIKDSQQMHVSIEACVNVVASHLIVTAPETSPNTDGIHVASTRDMQIMNCMIGTGDDCISLVGGSQNVTATNITCGPGHGISIGSLGNGKSEDHVAMVTVNGAKFFGTTNGVRIKTWQGGSGNASNIKFQNIDMRNVTRPIVIDQYYCDSMKPCPSEQQSAVEVSNVVYKSITGTSASEVALTFHCSKNFPCHDIVLQDINLVGNGGEPTTGSCKNIEGISAGTVYPHPCF</sequence>
<dbReference type="InterPro" id="IPR012334">
    <property type="entry name" value="Pectin_lyas_fold"/>
</dbReference>
<comment type="similarity">
    <text evidence="2 12">Belongs to the glycosyl hydrolase 28 family.</text>
</comment>
<accession>A0A3S3MUV1</accession>
<dbReference type="STRING" id="337451.A0A3S3MUV1"/>
<evidence type="ECO:0000256" key="11">
    <source>
        <dbReference type="PROSITE-ProRule" id="PRU10052"/>
    </source>
</evidence>
<evidence type="ECO:0000256" key="9">
    <source>
        <dbReference type="ARBA" id="ARBA00023316"/>
    </source>
</evidence>
<dbReference type="GO" id="GO:0009901">
    <property type="term" value="P:anther dehiscence"/>
    <property type="evidence" value="ECO:0007669"/>
    <property type="project" value="UniProtKB-ARBA"/>
</dbReference>
<evidence type="ECO:0000256" key="5">
    <source>
        <dbReference type="ARBA" id="ARBA00022525"/>
    </source>
</evidence>
<gene>
    <name evidence="14" type="ORF">CKAN_01155200</name>
</gene>
<evidence type="ECO:0000313" key="15">
    <source>
        <dbReference type="Proteomes" id="UP000283530"/>
    </source>
</evidence>
<organism evidence="14 15">
    <name type="scientific">Cinnamomum micranthum f. kanehirae</name>
    <dbReference type="NCBI Taxonomy" id="337451"/>
    <lineage>
        <taxon>Eukaryota</taxon>
        <taxon>Viridiplantae</taxon>
        <taxon>Streptophyta</taxon>
        <taxon>Embryophyta</taxon>
        <taxon>Tracheophyta</taxon>
        <taxon>Spermatophyta</taxon>
        <taxon>Magnoliopsida</taxon>
        <taxon>Magnoliidae</taxon>
        <taxon>Laurales</taxon>
        <taxon>Lauraceae</taxon>
        <taxon>Cinnamomum</taxon>
    </lineage>
</organism>
<comment type="catalytic activity">
    <reaction evidence="10">
        <text>(1,4-alpha-D-galacturonosyl)n+m + H2O = (1,4-alpha-D-galacturonosyl)n + (1,4-alpha-D-galacturonosyl)m.</text>
        <dbReference type="EC" id="3.2.1.15"/>
    </reaction>
</comment>
<reference evidence="14 15" key="1">
    <citation type="journal article" date="2019" name="Nat. Plants">
        <title>Stout camphor tree genome fills gaps in understanding of flowering plant genome evolution.</title>
        <authorList>
            <person name="Chaw S.M."/>
            <person name="Liu Y.C."/>
            <person name="Wu Y.W."/>
            <person name="Wang H.Y."/>
            <person name="Lin C.I."/>
            <person name="Wu C.S."/>
            <person name="Ke H.M."/>
            <person name="Chang L.Y."/>
            <person name="Hsu C.Y."/>
            <person name="Yang H.T."/>
            <person name="Sudianto E."/>
            <person name="Hsu M.H."/>
            <person name="Wu K.P."/>
            <person name="Wang L.N."/>
            <person name="Leebens-Mack J.H."/>
            <person name="Tsai I.J."/>
        </authorList>
    </citation>
    <scope>NUCLEOTIDE SEQUENCE [LARGE SCALE GENOMIC DNA]</scope>
    <source>
        <strain evidence="15">cv. Chaw 1501</strain>
        <tissue evidence="14">Young leaves</tissue>
    </source>
</reference>
<dbReference type="SMART" id="SM00710">
    <property type="entry name" value="PbH1"/>
    <property type="match status" value="6"/>
</dbReference>
<dbReference type="EC" id="3.2.1.15" evidence="3"/>
<evidence type="ECO:0000256" key="10">
    <source>
        <dbReference type="ARBA" id="ARBA00034074"/>
    </source>
</evidence>
<evidence type="ECO:0000313" key="14">
    <source>
        <dbReference type="EMBL" id="RWR82816.1"/>
    </source>
</evidence>
<keyword evidence="9" id="KW-0961">Cell wall biogenesis/degradation</keyword>
<evidence type="ECO:0000256" key="3">
    <source>
        <dbReference type="ARBA" id="ARBA00012736"/>
    </source>
</evidence>
<feature type="chain" id="PRO_5018576985" description="endo-polygalacturonase" evidence="13">
    <location>
        <begin position="23"/>
        <end position="461"/>
    </location>
</feature>
<protein>
    <recommendedName>
        <fullName evidence="3">endo-polygalacturonase</fullName>
        <ecNumber evidence="3">3.2.1.15</ecNumber>
    </recommendedName>
</protein>
<dbReference type="FunFam" id="2.160.20.10:FF:000028">
    <property type="entry name" value="Polygalacturonase QRT2"/>
    <property type="match status" value="1"/>
</dbReference>
<dbReference type="InterPro" id="IPR011050">
    <property type="entry name" value="Pectin_lyase_fold/virulence"/>
</dbReference>
<evidence type="ECO:0000256" key="1">
    <source>
        <dbReference type="ARBA" id="ARBA00004191"/>
    </source>
</evidence>
<proteinExistence type="inferred from homology"/>
<evidence type="ECO:0000256" key="2">
    <source>
        <dbReference type="ARBA" id="ARBA00008834"/>
    </source>
</evidence>
<dbReference type="Gene3D" id="2.160.20.10">
    <property type="entry name" value="Single-stranded right-handed beta-helix, Pectin lyase-like"/>
    <property type="match status" value="1"/>
</dbReference>
<dbReference type="SUPFAM" id="SSF51126">
    <property type="entry name" value="Pectin lyase-like"/>
    <property type="match status" value="1"/>
</dbReference>
<feature type="active site" evidence="11">
    <location>
        <position position="309"/>
    </location>
</feature>
<keyword evidence="4" id="KW-0134">Cell wall</keyword>
<dbReference type="InterPro" id="IPR000743">
    <property type="entry name" value="Glyco_hydro_28"/>
</dbReference>
<dbReference type="GO" id="GO:0004650">
    <property type="term" value="F:polygalacturonase activity"/>
    <property type="evidence" value="ECO:0007669"/>
    <property type="project" value="UniProtKB-EC"/>
</dbReference>
<dbReference type="EMBL" id="QPKB01000004">
    <property type="protein sequence ID" value="RWR82816.1"/>
    <property type="molecule type" value="Genomic_DNA"/>
</dbReference>
<dbReference type="PANTHER" id="PTHR31375">
    <property type="match status" value="1"/>
</dbReference>
<keyword evidence="6 13" id="KW-0732">Signal</keyword>
<dbReference type="Proteomes" id="UP000283530">
    <property type="component" value="Unassembled WGS sequence"/>
</dbReference>
<evidence type="ECO:0000256" key="7">
    <source>
        <dbReference type="ARBA" id="ARBA00022801"/>
    </source>
</evidence>
<dbReference type="GO" id="GO:0005975">
    <property type="term" value="P:carbohydrate metabolic process"/>
    <property type="evidence" value="ECO:0007669"/>
    <property type="project" value="InterPro"/>
</dbReference>
<feature type="signal peptide" evidence="13">
    <location>
        <begin position="1"/>
        <end position="22"/>
    </location>
</feature>
<name>A0A3S3MUV1_9MAGN</name>
<dbReference type="GO" id="GO:0010047">
    <property type="term" value="P:fruit dehiscence"/>
    <property type="evidence" value="ECO:0007669"/>
    <property type="project" value="UniProtKB-ARBA"/>
</dbReference>
<dbReference type="Pfam" id="PF00295">
    <property type="entry name" value="Glyco_hydro_28"/>
    <property type="match status" value="1"/>
</dbReference>
<evidence type="ECO:0000256" key="4">
    <source>
        <dbReference type="ARBA" id="ARBA00022512"/>
    </source>
</evidence>
<evidence type="ECO:0000256" key="13">
    <source>
        <dbReference type="SAM" id="SignalP"/>
    </source>
</evidence>
<comment type="caution">
    <text evidence="14">The sequence shown here is derived from an EMBL/GenBank/DDBJ whole genome shotgun (WGS) entry which is preliminary data.</text>
</comment>
<dbReference type="OrthoDB" id="187139at2759"/>
<keyword evidence="8 12" id="KW-0326">Glycosidase</keyword>
<dbReference type="AlphaFoldDB" id="A0A3S3MUV1"/>
<keyword evidence="15" id="KW-1185">Reference proteome</keyword>
<evidence type="ECO:0000256" key="8">
    <source>
        <dbReference type="ARBA" id="ARBA00023295"/>
    </source>
</evidence>